<evidence type="ECO:0000313" key="1">
    <source>
        <dbReference type="EMBL" id="QDU60436.1"/>
    </source>
</evidence>
<accession>A0A518B0D7</accession>
<sequence length="96" mass="11063">MSTTWNESSRRMVELAGQIGTSTSLLWTNLLTELIDVRGRITELHDERQQFAGDEAEQARISRELAQCDQHMASLDERFDSFLLVFMNAWFEVKGP</sequence>
<dbReference type="AlphaFoldDB" id="A0A518B0D7"/>
<name>A0A518B0D7_9BACT</name>
<keyword evidence="2" id="KW-1185">Reference proteome</keyword>
<dbReference type="Proteomes" id="UP000317093">
    <property type="component" value="Chromosome"/>
</dbReference>
<dbReference type="EMBL" id="CP036279">
    <property type="protein sequence ID" value="QDU60436.1"/>
    <property type="molecule type" value="Genomic_DNA"/>
</dbReference>
<reference evidence="1 2" key="1">
    <citation type="submission" date="2019-02" db="EMBL/GenBank/DDBJ databases">
        <title>Deep-cultivation of Planctomycetes and their phenomic and genomic characterization uncovers novel biology.</title>
        <authorList>
            <person name="Wiegand S."/>
            <person name="Jogler M."/>
            <person name="Boedeker C."/>
            <person name="Pinto D."/>
            <person name="Vollmers J."/>
            <person name="Rivas-Marin E."/>
            <person name="Kohn T."/>
            <person name="Peeters S.H."/>
            <person name="Heuer A."/>
            <person name="Rast P."/>
            <person name="Oberbeckmann S."/>
            <person name="Bunk B."/>
            <person name="Jeske O."/>
            <person name="Meyerdierks A."/>
            <person name="Storesund J.E."/>
            <person name="Kallscheuer N."/>
            <person name="Luecker S."/>
            <person name="Lage O.M."/>
            <person name="Pohl T."/>
            <person name="Merkel B.J."/>
            <person name="Hornburger P."/>
            <person name="Mueller R.-W."/>
            <person name="Bruemmer F."/>
            <person name="Labrenz M."/>
            <person name="Spormann A.M."/>
            <person name="Op den Camp H."/>
            <person name="Overmann J."/>
            <person name="Amann R."/>
            <person name="Jetten M.S.M."/>
            <person name="Mascher T."/>
            <person name="Medema M.H."/>
            <person name="Devos D.P."/>
            <person name="Kaster A.-K."/>
            <person name="Ovreas L."/>
            <person name="Rohde M."/>
            <person name="Galperin M.Y."/>
            <person name="Jogler C."/>
        </authorList>
    </citation>
    <scope>NUCLEOTIDE SEQUENCE [LARGE SCALE GENOMIC DNA]</scope>
    <source>
        <strain evidence="1 2">Pan216</strain>
    </source>
</reference>
<protein>
    <submittedName>
        <fullName evidence="1">Uncharacterized protein</fullName>
    </submittedName>
</protein>
<gene>
    <name evidence="1" type="ORF">Pan216_12750</name>
</gene>
<evidence type="ECO:0000313" key="2">
    <source>
        <dbReference type="Proteomes" id="UP000317093"/>
    </source>
</evidence>
<dbReference type="RefSeq" id="WP_145256254.1">
    <property type="nucleotide sequence ID" value="NZ_CP036279.1"/>
</dbReference>
<dbReference type="KEGG" id="knv:Pan216_12750"/>
<proteinExistence type="predicted"/>
<organism evidence="1 2">
    <name type="scientific">Kolteria novifilia</name>
    <dbReference type="NCBI Taxonomy" id="2527975"/>
    <lineage>
        <taxon>Bacteria</taxon>
        <taxon>Pseudomonadati</taxon>
        <taxon>Planctomycetota</taxon>
        <taxon>Planctomycetia</taxon>
        <taxon>Kolteriales</taxon>
        <taxon>Kolteriaceae</taxon>
        <taxon>Kolteria</taxon>
    </lineage>
</organism>